<evidence type="ECO:0000313" key="1">
    <source>
        <dbReference type="EMBL" id="SHI97350.1"/>
    </source>
</evidence>
<dbReference type="RefSeq" id="WP_019388275.1">
    <property type="nucleotide sequence ID" value="NZ_ALIH01000011.1"/>
</dbReference>
<dbReference type="OrthoDB" id="1027344at2"/>
<keyword evidence="2" id="KW-1185">Reference proteome</keyword>
<protein>
    <recommendedName>
        <fullName evidence="3">Peptidase M56 domain-containing protein</fullName>
    </recommendedName>
</protein>
<dbReference type="AlphaFoldDB" id="A0A1M6FI25"/>
<dbReference type="STRING" id="1178825.SAMN05216261_2406"/>
<dbReference type="EMBL" id="FQYK01000005">
    <property type="protein sequence ID" value="SHI97350.1"/>
    <property type="molecule type" value="Genomic_DNA"/>
</dbReference>
<evidence type="ECO:0008006" key="3">
    <source>
        <dbReference type="Google" id="ProtNLM"/>
    </source>
</evidence>
<accession>A0A1M6FI25</accession>
<dbReference type="eggNOG" id="ENOG5032RMQ">
    <property type="taxonomic scope" value="Bacteria"/>
</dbReference>
<organism evidence="1 2">
    <name type="scientific">Algibacter luteus</name>
    <dbReference type="NCBI Taxonomy" id="1178825"/>
    <lineage>
        <taxon>Bacteria</taxon>
        <taxon>Pseudomonadati</taxon>
        <taxon>Bacteroidota</taxon>
        <taxon>Flavobacteriia</taxon>
        <taxon>Flavobacteriales</taxon>
        <taxon>Flavobacteriaceae</taxon>
        <taxon>Algibacter</taxon>
    </lineage>
</organism>
<evidence type="ECO:0000313" key="2">
    <source>
        <dbReference type="Proteomes" id="UP000184396"/>
    </source>
</evidence>
<sequence length="107" mass="13264">MIFISKHIVPRGYTGITIWPFVFLKSKFLKENQVLINHERIHLKQQLELLVIPFYLIYGVEFLVKLIKYKNWHKAYKNISFEKEAYCNEFDLEYLKHRPFWYFLKYL</sequence>
<dbReference type="Proteomes" id="UP000184396">
    <property type="component" value="Unassembled WGS sequence"/>
</dbReference>
<reference evidence="1 2" key="1">
    <citation type="submission" date="2016-11" db="EMBL/GenBank/DDBJ databases">
        <authorList>
            <person name="Jaros S."/>
            <person name="Januszkiewicz K."/>
            <person name="Wedrychowicz H."/>
        </authorList>
    </citation>
    <scope>NUCLEOTIDE SEQUENCE [LARGE SCALE GENOMIC DNA]</scope>
    <source>
        <strain evidence="1 2">CGMCC 1.12213</strain>
    </source>
</reference>
<name>A0A1M6FI25_9FLAO</name>
<proteinExistence type="predicted"/>
<gene>
    <name evidence="1" type="ORF">SAMN05216261_2406</name>
</gene>